<sequence>MKNVENNTAQILLFSGLSSLMRMVKNWQITAFSALFLIIGSILNYERFISEYLNDFILKSIAVSFIIALSVTLGIFVTCRYEQLCNDPMQVKSKGRLFNIAIWEALKKIYFLGKPLLILWIGICIVMLDDIPYAFGLFGDNYNLFFYTRNIFIFLFAVVCYPIAGFMINKLVYGSLNKTYRNFLIFIGYNCFCIIFSYIISALILFIYSLGVFALIKDYDYAFITLTLSLPVMTGIYMLNLQVLFQDKYNSLINTKDYE</sequence>
<feature type="transmembrane region" description="Helical" evidence="1">
    <location>
        <begin position="184"/>
        <end position="209"/>
    </location>
</feature>
<keyword evidence="3" id="KW-1185">Reference proteome</keyword>
<keyword evidence="1" id="KW-0472">Membrane</keyword>
<keyword evidence="1" id="KW-0812">Transmembrane</keyword>
<gene>
    <name evidence="2" type="ORF">CKF54_02215</name>
</gene>
<keyword evidence="1" id="KW-1133">Transmembrane helix</keyword>
<comment type="caution">
    <text evidence="2">The sequence shown here is derived from an EMBL/GenBank/DDBJ whole genome shotgun (WGS) entry which is preliminary data.</text>
</comment>
<dbReference type="RefSeq" id="WP_119524656.1">
    <property type="nucleotide sequence ID" value="NZ_NRHC01000025.1"/>
</dbReference>
<feature type="transmembrane region" description="Helical" evidence="1">
    <location>
        <begin position="221"/>
        <end position="239"/>
    </location>
</feature>
<evidence type="ECO:0000256" key="1">
    <source>
        <dbReference type="SAM" id="Phobius"/>
    </source>
</evidence>
<feature type="transmembrane region" description="Helical" evidence="1">
    <location>
        <begin position="116"/>
        <end position="139"/>
    </location>
</feature>
<organism evidence="2 3">
    <name type="scientific">Psittacicella hinzii</name>
    <dbReference type="NCBI Taxonomy" id="2028575"/>
    <lineage>
        <taxon>Bacteria</taxon>
        <taxon>Pseudomonadati</taxon>
        <taxon>Pseudomonadota</taxon>
        <taxon>Gammaproteobacteria</taxon>
        <taxon>Pasteurellales</taxon>
        <taxon>Psittacicellaceae</taxon>
        <taxon>Psittacicella</taxon>
    </lineage>
</organism>
<dbReference type="OrthoDB" id="9846825at2"/>
<feature type="transmembrane region" description="Helical" evidence="1">
    <location>
        <begin position="57"/>
        <end position="79"/>
    </location>
</feature>
<evidence type="ECO:0000313" key="2">
    <source>
        <dbReference type="EMBL" id="RIY33792.1"/>
    </source>
</evidence>
<proteinExistence type="predicted"/>
<reference evidence="2 3" key="1">
    <citation type="submission" date="2017-08" db="EMBL/GenBank/DDBJ databases">
        <title>Reclassification of Bisgaard taxon 37 and 44.</title>
        <authorList>
            <person name="Christensen H."/>
        </authorList>
    </citation>
    <scope>NUCLEOTIDE SEQUENCE [LARGE SCALE GENOMIC DNA]</scope>
    <source>
        <strain evidence="2 3">B96_3</strain>
    </source>
</reference>
<name>A0A3A1Y6A5_9GAMM</name>
<accession>A0A3A1Y6A5</accession>
<dbReference type="EMBL" id="NRHC01000025">
    <property type="protein sequence ID" value="RIY33792.1"/>
    <property type="molecule type" value="Genomic_DNA"/>
</dbReference>
<feature type="transmembrane region" description="Helical" evidence="1">
    <location>
        <begin position="27"/>
        <end position="45"/>
    </location>
</feature>
<dbReference type="Proteomes" id="UP000265691">
    <property type="component" value="Unassembled WGS sequence"/>
</dbReference>
<dbReference type="AlphaFoldDB" id="A0A3A1Y6A5"/>
<evidence type="ECO:0000313" key="3">
    <source>
        <dbReference type="Proteomes" id="UP000265691"/>
    </source>
</evidence>
<protein>
    <submittedName>
        <fullName evidence="2">Uncharacterized protein</fullName>
    </submittedName>
</protein>
<feature type="transmembrane region" description="Helical" evidence="1">
    <location>
        <begin position="151"/>
        <end position="172"/>
    </location>
</feature>